<gene>
    <name evidence="1" type="ORF">FL857_10970</name>
</gene>
<dbReference type="PANTHER" id="PTHR42749">
    <property type="entry name" value="CELL SHAPE-DETERMINING PROTEIN MREB"/>
    <property type="match status" value="1"/>
</dbReference>
<comment type="caution">
    <text evidence="1">The sequence shown here is derived from an EMBL/GenBank/DDBJ whole genome shotgun (WGS) entry which is preliminary data.</text>
</comment>
<organism evidence="1 2">
    <name type="scientific">Criibacterium bergeronii</name>
    <dbReference type="NCBI Taxonomy" id="1871336"/>
    <lineage>
        <taxon>Bacteria</taxon>
        <taxon>Bacillati</taxon>
        <taxon>Bacillota</taxon>
        <taxon>Clostridia</taxon>
        <taxon>Peptostreptococcales</taxon>
        <taxon>Filifactoraceae</taxon>
        <taxon>Criibacterium</taxon>
    </lineage>
</organism>
<dbReference type="Gene3D" id="3.30.420.40">
    <property type="match status" value="2"/>
</dbReference>
<accession>A0A552UWT7</accession>
<dbReference type="Gene3D" id="3.90.640.10">
    <property type="entry name" value="Actin, Chain A, domain 4"/>
    <property type="match status" value="1"/>
</dbReference>
<dbReference type="SUPFAM" id="SSF53067">
    <property type="entry name" value="Actin-like ATPase domain"/>
    <property type="match status" value="2"/>
</dbReference>
<dbReference type="InterPro" id="IPR043129">
    <property type="entry name" value="ATPase_NBD"/>
</dbReference>
<dbReference type="EMBL" id="VJXW01000024">
    <property type="protein sequence ID" value="TRW22693.1"/>
    <property type="molecule type" value="Genomic_DNA"/>
</dbReference>
<name>A0A552UWT7_9FIRM</name>
<reference evidence="1 2" key="1">
    <citation type="submission" date="2019-07" db="EMBL/GenBank/DDBJ databases">
        <title>Criibacterium bergeronii gen. nov., sp. nov. isolated from human clinical samples.</title>
        <authorList>
            <person name="Maheux A.F."/>
            <person name="Boudreau D.K."/>
            <person name="Berube E."/>
            <person name="Brodeur S."/>
            <person name="Bernard K.A."/>
            <person name="Abed J.Y."/>
            <person name="Ducrey E."/>
            <person name="Guay E.F."/>
            <person name="Raymond F."/>
            <person name="Corbeil J."/>
            <person name="Domingo M.-C."/>
            <person name="Roy P.H."/>
            <person name="Boissinot M."/>
            <person name="Tocheva E.I."/>
            <person name="Omar R.F."/>
        </authorList>
    </citation>
    <scope>NUCLEOTIDE SEQUENCE [LARGE SCALE GENOMIC DNA]</scope>
    <source>
        <strain evidence="1 2">CCRI-24246</strain>
    </source>
</reference>
<sequence length="854" mass="99532">MNYYTIEELELMTTYELRDICYEEKIVNGMLADFDKDEYIYQIMRFRGRKEHLLISEYDIKGNDRLSKVLKNAKLDFKRNTIRGCAKLICYENLSTEIFDNFTIGYEKELVNTNAILVNDGEICAIFNIREKNGDTEKLYITKSKDIPCVEANKRNYALYCMDRATSDLFYSLYYEDRPLLPKYISFSVVEVLDFEVRKLKKIAMPLAIDFGTSNTTAGLYLDDAYFEEIKGDPNENILKRNHINYVYHVDNNKNIVPTLPTIIGVTSIADDEIEYIFGYEASRIFQLSHMEDGFSVFYDIKRFVSDPEKEEEVIDKNGHRSFIKRKELIKAYLEYIIDLAKQRFKCDITHLHISSPVKQKKQFQRLFKEILPSYIIEDEIMLDEGVAVLYNTISSLIKSGNYEPKEEYKALIIDCGGGTTDLSSCSFSIESNRVSYKIDIKTAYENGDTDFGGNNLTFRIMQLLKIGLVYSYTTDGFKNIQEIMQHFDIDLFRAVDDLKSTDAIYKELEEEYKKAEDIIPTRFKDYEHKSIADYYAVKSNFYYLFDMAEKVKKEFYKKTGILRIGISTVELKEIATKFVVVNRWRLYVRENNLLVLQKDIPTQYLSIFEINLLLKADIYNIVKKFIGSLYEDGTLAEFSILKLTGQSCKIDIFREALKEFIPGKLIESTSNNTKDIDSKYELKLSCVDGAIQYLKDVKFGYADIAISSEKAAFPYIITAFNHEGKEKELLNGNSRKTMYGHISRNMADVTLKLFLKDSDGNLKYTYNIYKNPKEFFITDTDEIAAKYKGRIVQDDLDDIIEREMKFFLLPEENNWGFIVVAVYRLGERIYTIDEEFLSFETDGWLSNFFDGTR</sequence>
<evidence type="ECO:0000313" key="1">
    <source>
        <dbReference type="EMBL" id="TRW22693.1"/>
    </source>
</evidence>
<protein>
    <submittedName>
        <fullName evidence="1">Molecular chaperone</fullName>
    </submittedName>
</protein>
<proteinExistence type="predicted"/>
<dbReference type="OrthoDB" id="9760742at2"/>
<dbReference type="PANTHER" id="PTHR42749:SF1">
    <property type="entry name" value="CELL SHAPE-DETERMINING PROTEIN MREB"/>
    <property type="match status" value="1"/>
</dbReference>
<dbReference type="AlphaFoldDB" id="A0A552UWT7"/>
<evidence type="ECO:0000313" key="2">
    <source>
        <dbReference type="Proteomes" id="UP000319424"/>
    </source>
</evidence>
<dbReference type="Proteomes" id="UP000319424">
    <property type="component" value="Unassembled WGS sequence"/>
</dbReference>
<dbReference type="RefSeq" id="WP_144398843.1">
    <property type="nucleotide sequence ID" value="NZ_VJXW01000024.1"/>
</dbReference>